<dbReference type="InterPro" id="IPR031632">
    <property type="entry name" value="SVIP"/>
</dbReference>
<evidence type="ECO:0000256" key="2">
    <source>
        <dbReference type="ARBA" id="ARBA00023139"/>
    </source>
</evidence>
<evidence type="ECO:0000256" key="3">
    <source>
        <dbReference type="ARBA" id="ARBA00023288"/>
    </source>
</evidence>
<feature type="compositionally biased region" description="Low complexity" evidence="4">
    <location>
        <begin position="61"/>
        <end position="75"/>
    </location>
</feature>
<keyword evidence="6" id="KW-1185">Reference proteome</keyword>
<feature type="compositionally biased region" description="Basic and acidic residues" evidence="4">
    <location>
        <begin position="100"/>
        <end position="119"/>
    </location>
</feature>
<evidence type="ECO:0000256" key="1">
    <source>
        <dbReference type="ARBA" id="ARBA00022707"/>
    </source>
</evidence>
<evidence type="ECO:0000256" key="4">
    <source>
        <dbReference type="SAM" id="MobiDB-lite"/>
    </source>
</evidence>
<reference evidence="5 6" key="1">
    <citation type="journal article" date="2016" name="Proc. Natl. Acad. Sci. U.S.A.">
        <title>Comparative genomics of biotechnologically important yeasts.</title>
        <authorList>
            <person name="Riley R."/>
            <person name="Haridas S."/>
            <person name="Wolfe K.H."/>
            <person name="Lopes M.R."/>
            <person name="Hittinger C.T."/>
            <person name="Goeker M."/>
            <person name="Salamov A.A."/>
            <person name="Wisecaver J.H."/>
            <person name="Long T.M."/>
            <person name="Calvey C.H."/>
            <person name="Aerts A.L."/>
            <person name="Barry K.W."/>
            <person name="Choi C."/>
            <person name="Clum A."/>
            <person name="Coughlan A.Y."/>
            <person name="Deshpande S."/>
            <person name="Douglass A.P."/>
            <person name="Hanson S.J."/>
            <person name="Klenk H.-P."/>
            <person name="LaButti K.M."/>
            <person name="Lapidus A."/>
            <person name="Lindquist E.A."/>
            <person name="Lipzen A.M."/>
            <person name="Meier-Kolthoff J.P."/>
            <person name="Ohm R.A."/>
            <person name="Otillar R.P."/>
            <person name="Pangilinan J.L."/>
            <person name="Peng Y."/>
            <person name="Rokas A."/>
            <person name="Rosa C.A."/>
            <person name="Scheuner C."/>
            <person name="Sibirny A.A."/>
            <person name="Slot J.C."/>
            <person name="Stielow J.B."/>
            <person name="Sun H."/>
            <person name="Kurtzman C.P."/>
            <person name="Blackwell M."/>
            <person name="Grigoriev I.V."/>
            <person name="Jeffries T.W."/>
        </authorList>
    </citation>
    <scope>NUCLEOTIDE SEQUENCE [LARGE SCALE GENOMIC DNA]</scope>
    <source>
        <strain evidence="6">ATCC 58044 / CBS 1984 / NCYC 433 / NRRL Y-366-8</strain>
    </source>
</reference>
<keyword evidence="2" id="KW-0564">Palmitate</keyword>
<sequence length="133" mass="14747">MGNCMSSGSKTLTSEKETHQTTKRTTQTIQRNDNNATIKKPTPVKVSKPSYQQSKGHKLSDNSSSEPDSSIQILSPKEAAAKAAEQRMIEKAKSQGKLGNKLEQERKKSARTHLADESERVIQMKKASELVYD</sequence>
<keyword evidence="3" id="KW-0449">Lipoprotein</keyword>
<keyword evidence="1" id="KW-0519">Myristate</keyword>
<evidence type="ECO:0000313" key="5">
    <source>
        <dbReference type="EMBL" id="ODQ59744.1"/>
    </source>
</evidence>
<proteinExistence type="predicted"/>
<feature type="compositionally biased region" description="Polar residues" evidence="4">
    <location>
        <begin position="1"/>
        <end position="12"/>
    </location>
</feature>
<gene>
    <name evidence="5" type="ORF">WICANDRAFT_78381</name>
</gene>
<feature type="region of interest" description="Disordered" evidence="4">
    <location>
        <begin position="1"/>
        <end position="119"/>
    </location>
</feature>
<evidence type="ECO:0000313" key="6">
    <source>
        <dbReference type="Proteomes" id="UP000094112"/>
    </source>
</evidence>
<feature type="compositionally biased region" description="Low complexity" evidence="4">
    <location>
        <begin position="39"/>
        <end position="50"/>
    </location>
</feature>
<dbReference type="GeneID" id="30201960"/>
<dbReference type="RefSeq" id="XP_019038951.1">
    <property type="nucleotide sequence ID" value="XM_019184714.1"/>
</dbReference>
<name>A0A1E3P3G3_WICAA</name>
<protein>
    <submittedName>
        <fullName evidence="5">Uncharacterized protein</fullName>
    </submittedName>
</protein>
<organism evidence="5 6">
    <name type="scientific">Wickerhamomyces anomalus (strain ATCC 58044 / CBS 1984 / NCYC 433 / NRRL Y-366-8)</name>
    <name type="common">Yeast</name>
    <name type="synonym">Hansenula anomala</name>
    <dbReference type="NCBI Taxonomy" id="683960"/>
    <lineage>
        <taxon>Eukaryota</taxon>
        <taxon>Fungi</taxon>
        <taxon>Dikarya</taxon>
        <taxon>Ascomycota</taxon>
        <taxon>Saccharomycotina</taxon>
        <taxon>Saccharomycetes</taxon>
        <taxon>Phaffomycetales</taxon>
        <taxon>Wickerhamomycetaceae</taxon>
        <taxon>Wickerhamomyces</taxon>
    </lineage>
</organism>
<dbReference type="AlphaFoldDB" id="A0A1E3P3G3"/>
<dbReference type="EMBL" id="KV454210">
    <property type="protein sequence ID" value="ODQ59744.1"/>
    <property type="molecule type" value="Genomic_DNA"/>
</dbReference>
<accession>A0A1E3P3G3</accession>
<dbReference type="Pfam" id="PF15811">
    <property type="entry name" value="SVIP"/>
    <property type="match status" value="1"/>
</dbReference>
<dbReference type="Proteomes" id="UP000094112">
    <property type="component" value="Unassembled WGS sequence"/>
</dbReference>
<feature type="compositionally biased region" description="Basic and acidic residues" evidence="4">
    <location>
        <begin position="84"/>
        <end position="93"/>
    </location>
</feature>